<comment type="subcellular location">
    <subcellularLocation>
        <location evidence="1">Mitochondrion inner membrane</location>
        <topology evidence="1">Single-pass membrane protein</topology>
    </subcellularLocation>
</comment>
<dbReference type="OrthoDB" id="4185654at2759"/>
<reference evidence="15 16" key="1">
    <citation type="submission" date="2015-07" db="EMBL/GenBank/DDBJ databases">
        <title>Emmonsia species relationships and genome sequence.</title>
        <authorList>
            <consortium name="The Broad Institute Genomics Platform"/>
            <person name="Cuomo C.A."/>
            <person name="Munoz J.F."/>
            <person name="Imamovic A."/>
            <person name="Priest M.E."/>
            <person name="Young S."/>
            <person name="Clay O.K."/>
            <person name="McEwen J.G."/>
        </authorList>
    </citation>
    <scope>NUCLEOTIDE SEQUENCE [LARGE SCALE GENOMIC DNA]</scope>
    <source>
        <strain evidence="15 16">UAMH 9510</strain>
    </source>
</reference>
<dbReference type="SMART" id="SM01024">
    <property type="entry name" value="BCS1_N"/>
    <property type="match status" value="1"/>
</dbReference>
<dbReference type="Proteomes" id="UP000182235">
    <property type="component" value="Unassembled WGS sequence"/>
</dbReference>
<evidence type="ECO:0000256" key="1">
    <source>
        <dbReference type="ARBA" id="ARBA00004434"/>
    </source>
</evidence>
<keyword evidence="8" id="KW-1133">Transmembrane helix</keyword>
<keyword evidence="6" id="KW-0378">Hydrolase</keyword>
<evidence type="ECO:0000256" key="6">
    <source>
        <dbReference type="ARBA" id="ARBA00022801"/>
    </source>
</evidence>
<dbReference type="SMART" id="SM00382">
    <property type="entry name" value="AAA"/>
    <property type="match status" value="1"/>
</dbReference>
<evidence type="ECO:0000256" key="8">
    <source>
        <dbReference type="ARBA" id="ARBA00022989"/>
    </source>
</evidence>
<proteinExistence type="inferred from homology"/>
<dbReference type="Gene3D" id="3.40.50.300">
    <property type="entry name" value="P-loop containing nucleotide triphosphate hydrolases"/>
    <property type="match status" value="1"/>
</dbReference>
<dbReference type="GO" id="GO:0005743">
    <property type="term" value="C:mitochondrial inner membrane"/>
    <property type="evidence" value="ECO:0007669"/>
    <property type="project" value="UniProtKB-SubCell"/>
</dbReference>
<dbReference type="InterPro" id="IPR057495">
    <property type="entry name" value="AAA_lid_BCS1"/>
</dbReference>
<dbReference type="Pfam" id="PF00004">
    <property type="entry name" value="AAA"/>
    <property type="match status" value="1"/>
</dbReference>
<keyword evidence="4 12" id="KW-0547">Nucleotide-binding</keyword>
<dbReference type="GO" id="GO:0005524">
    <property type="term" value="F:ATP binding"/>
    <property type="evidence" value="ECO:0007669"/>
    <property type="project" value="UniProtKB-KW"/>
</dbReference>
<dbReference type="PANTHER" id="PTHR23070">
    <property type="entry name" value="BCS1 AAA-TYPE ATPASE"/>
    <property type="match status" value="1"/>
</dbReference>
<evidence type="ECO:0000259" key="14">
    <source>
        <dbReference type="SMART" id="SM01024"/>
    </source>
</evidence>
<dbReference type="Pfam" id="PF08740">
    <property type="entry name" value="BCS1_N"/>
    <property type="match status" value="1"/>
</dbReference>
<dbReference type="GO" id="GO:0016887">
    <property type="term" value="F:ATP hydrolysis activity"/>
    <property type="evidence" value="ECO:0007669"/>
    <property type="project" value="InterPro"/>
</dbReference>
<comment type="catalytic activity">
    <reaction evidence="11">
        <text>ATP + H2O = ADP + phosphate + H(+)</text>
        <dbReference type="Rhea" id="RHEA:13065"/>
        <dbReference type="ChEBI" id="CHEBI:15377"/>
        <dbReference type="ChEBI" id="CHEBI:15378"/>
        <dbReference type="ChEBI" id="CHEBI:30616"/>
        <dbReference type="ChEBI" id="CHEBI:43474"/>
        <dbReference type="ChEBI" id="CHEBI:456216"/>
    </reaction>
    <physiologicalReaction direction="left-to-right" evidence="11">
        <dbReference type="Rhea" id="RHEA:13066"/>
    </physiologicalReaction>
</comment>
<evidence type="ECO:0000256" key="2">
    <source>
        <dbReference type="ARBA" id="ARBA00007448"/>
    </source>
</evidence>
<keyword evidence="10" id="KW-0472">Membrane</keyword>
<dbReference type="InterPro" id="IPR003959">
    <property type="entry name" value="ATPase_AAA_core"/>
</dbReference>
<keyword evidence="5" id="KW-0999">Mitochondrion inner membrane</keyword>
<feature type="domain" description="AAA+ ATPase" evidence="13">
    <location>
        <begin position="286"/>
        <end position="422"/>
    </location>
</feature>
<evidence type="ECO:0000256" key="5">
    <source>
        <dbReference type="ARBA" id="ARBA00022792"/>
    </source>
</evidence>
<evidence type="ECO:0000256" key="7">
    <source>
        <dbReference type="ARBA" id="ARBA00022840"/>
    </source>
</evidence>
<keyword evidence="3" id="KW-0812">Transmembrane</keyword>
<feature type="domain" description="BCS1 N-terminal" evidence="14">
    <location>
        <begin position="87"/>
        <end position="255"/>
    </location>
</feature>
<gene>
    <name evidence="15" type="ORF">AJ78_03689</name>
</gene>
<evidence type="ECO:0000313" key="15">
    <source>
        <dbReference type="EMBL" id="OJD16109.1"/>
    </source>
</evidence>
<evidence type="ECO:0000313" key="16">
    <source>
        <dbReference type="Proteomes" id="UP000182235"/>
    </source>
</evidence>
<dbReference type="Pfam" id="PF25426">
    <property type="entry name" value="AAA_lid_BCS1"/>
    <property type="match status" value="1"/>
</dbReference>
<keyword evidence="16" id="KW-1185">Reference proteome</keyword>
<dbReference type="InterPro" id="IPR003960">
    <property type="entry name" value="ATPase_AAA_CS"/>
</dbReference>
<comment type="caution">
    <text evidence="15">The sequence shown here is derived from an EMBL/GenBank/DDBJ whole genome shotgun (WGS) entry which is preliminary data.</text>
</comment>
<accession>A0A1J9QLN6</accession>
<name>A0A1J9QLN6_9EURO</name>
<dbReference type="VEuPathDB" id="FungiDB:AJ78_03689"/>
<dbReference type="STRING" id="1447872.A0A1J9QLN6"/>
<evidence type="ECO:0000259" key="13">
    <source>
        <dbReference type="SMART" id="SM00382"/>
    </source>
</evidence>
<dbReference type="EMBL" id="LGRN01000122">
    <property type="protein sequence ID" value="OJD16109.1"/>
    <property type="molecule type" value="Genomic_DNA"/>
</dbReference>
<evidence type="ECO:0000256" key="3">
    <source>
        <dbReference type="ARBA" id="ARBA00022692"/>
    </source>
</evidence>
<dbReference type="SUPFAM" id="SSF52540">
    <property type="entry name" value="P-loop containing nucleoside triphosphate hydrolases"/>
    <property type="match status" value="1"/>
</dbReference>
<sequence length="486" mass="55839">MALEAGYIRDVMRYIRSYPSSNGHLHITWEKTSIPCTVTLSFSESHSQTITIPSEALNTWPGRILQWENRRLSSGGCTCHWKVGSAVIVSFLIGLWTDLWSEEHEHLTTFLESRFTGCLSWRVRSEEWSGENALKKTDAEDAPEKTEWDWKTVGALRDYRFRPNTICLFLFGLSIFQFRRKEIRFEFCSEERYSLRVLGWSRKPIQRLLTEARSCHISKNKSHSTIFNPGGKSVRQTKTPWHPVKRTSRRSLKSISLKEGLKEEVHNDMCRFLNAQSAYAKTERPYRRGYLYNGPPGTGKTSLALSLAGEFRLDIYTLSLTGQNMTDDELQWLCSHLSRRCVLLMEDIDSAGINREKMRAIQEDGARQNNQVSLSGLLNAIDGVSSSDGRILVMTTNCRDQLDAALIRPGRVDMEVEFTLASKQQINSIFQHMYPNKERMASMATEFANRVPDSQYSPAEIQSYLWKHHDPNCAVAKAREQFPMKK</sequence>
<evidence type="ECO:0000256" key="10">
    <source>
        <dbReference type="ARBA" id="ARBA00023136"/>
    </source>
</evidence>
<evidence type="ECO:0000256" key="9">
    <source>
        <dbReference type="ARBA" id="ARBA00023128"/>
    </source>
</evidence>
<keyword evidence="9" id="KW-0496">Mitochondrion</keyword>
<dbReference type="PROSITE" id="PS00674">
    <property type="entry name" value="AAA"/>
    <property type="match status" value="1"/>
</dbReference>
<evidence type="ECO:0000256" key="12">
    <source>
        <dbReference type="RuleBase" id="RU003651"/>
    </source>
</evidence>
<evidence type="ECO:0008006" key="17">
    <source>
        <dbReference type="Google" id="ProtNLM"/>
    </source>
</evidence>
<keyword evidence="7 12" id="KW-0067">ATP-binding</keyword>
<dbReference type="AlphaFoldDB" id="A0A1J9QLN6"/>
<dbReference type="InterPro" id="IPR003593">
    <property type="entry name" value="AAA+_ATPase"/>
</dbReference>
<dbReference type="InterPro" id="IPR014851">
    <property type="entry name" value="BCS1_N"/>
</dbReference>
<dbReference type="InterPro" id="IPR027417">
    <property type="entry name" value="P-loop_NTPase"/>
</dbReference>
<dbReference type="InterPro" id="IPR050747">
    <property type="entry name" value="Mitochondrial_chaperone_BCS1"/>
</dbReference>
<evidence type="ECO:0000256" key="4">
    <source>
        <dbReference type="ARBA" id="ARBA00022741"/>
    </source>
</evidence>
<organism evidence="15 16">
    <name type="scientific">Emergomyces pasteurianus Ep9510</name>
    <dbReference type="NCBI Taxonomy" id="1447872"/>
    <lineage>
        <taxon>Eukaryota</taxon>
        <taxon>Fungi</taxon>
        <taxon>Dikarya</taxon>
        <taxon>Ascomycota</taxon>
        <taxon>Pezizomycotina</taxon>
        <taxon>Eurotiomycetes</taxon>
        <taxon>Eurotiomycetidae</taxon>
        <taxon>Onygenales</taxon>
        <taxon>Ajellomycetaceae</taxon>
        <taxon>Emergomyces</taxon>
    </lineage>
</organism>
<evidence type="ECO:0000256" key="11">
    <source>
        <dbReference type="ARBA" id="ARBA00048778"/>
    </source>
</evidence>
<comment type="similarity">
    <text evidence="2">Belongs to the AAA ATPase family. BCS1 subfamily.</text>
</comment>
<protein>
    <recommendedName>
        <fullName evidence="17">AAA+ ATPase domain-containing protein</fullName>
    </recommendedName>
</protein>